<dbReference type="GO" id="GO:0033204">
    <property type="term" value="F:ribonuclease P RNA binding"/>
    <property type="evidence" value="ECO:0007669"/>
    <property type="project" value="InterPro"/>
</dbReference>
<dbReference type="PIRSF" id="PIRSF023803">
    <property type="entry name" value="Ribonuclease_P_prd"/>
    <property type="match status" value="1"/>
</dbReference>
<comment type="subcellular location">
    <subcellularLocation>
        <location evidence="6">Nucleus</location>
        <location evidence="6">Nucleolus</location>
    </subcellularLocation>
</comment>
<evidence type="ECO:0000256" key="5">
    <source>
        <dbReference type="ARBA" id="ARBA00044198"/>
    </source>
</evidence>
<keyword evidence="2" id="KW-0698">rRNA processing</keyword>
<evidence type="ECO:0000256" key="4">
    <source>
        <dbReference type="ARBA" id="ARBA00023242"/>
    </source>
</evidence>
<organism evidence="7 8">
    <name type="scientific">Romanomermis culicivorax</name>
    <name type="common">Nematode worm</name>
    <dbReference type="NCBI Taxonomy" id="13658"/>
    <lineage>
        <taxon>Eukaryota</taxon>
        <taxon>Metazoa</taxon>
        <taxon>Ecdysozoa</taxon>
        <taxon>Nematoda</taxon>
        <taxon>Enoplea</taxon>
        <taxon>Dorylaimia</taxon>
        <taxon>Mermithida</taxon>
        <taxon>Mermithoidea</taxon>
        <taxon>Mermithidae</taxon>
        <taxon>Romanomermis</taxon>
    </lineage>
</organism>
<protein>
    <recommendedName>
        <fullName evidence="5 6">Ribonuclease P/MRP protein subunit POP5</fullName>
    </recommendedName>
</protein>
<dbReference type="WBParaSite" id="nRc.2.0.1.t42837-RA">
    <property type="protein sequence ID" value="nRc.2.0.1.t42837-RA"/>
    <property type="gene ID" value="nRc.2.0.1.g42837"/>
</dbReference>
<dbReference type="GO" id="GO:0030677">
    <property type="term" value="C:ribonuclease P complex"/>
    <property type="evidence" value="ECO:0007669"/>
    <property type="project" value="InterPro"/>
</dbReference>
<evidence type="ECO:0000256" key="1">
    <source>
        <dbReference type="ARBA" id="ARBA00010800"/>
    </source>
</evidence>
<sequence>MVKFKNRYVLIKVNPDETYFSSSSSESKILEKSDEKEGEKEDAEKISWINTWHIQNTILETLAALHGDYGVGLCKQSFSVKVYNSKTEILILRICAEGSKFLLSALPFVTKLKLKKSESQFTVVPVCLQTLHLGGSLRSCEKSLLKYHRSQIISALKKCKSYGEKESALQIYRQLRAKMKRRYDNYK</sequence>
<dbReference type="GO" id="GO:0005730">
    <property type="term" value="C:nucleolus"/>
    <property type="evidence" value="ECO:0007669"/>
    <property type="project" value="UniProtKB-SubCell"/>
</dbReference>
<accession>A0A915KZA8</accession>
<dbReference type="GO" id="GO:0006364">
    <property type="term" value="P:rRNA processing"/>
    <property type="evidence" value="ECO:0007669"/>
    <property type="project" value="UniProtKB-KW"/>
</dbReference>
<dbReference type="PANTHER" id="PTHR48414:SF1">
    <property type="entry name" value="POP5 HOMOLOG, RIBONUCLEASE P_MRP SUBUNIT"/>
    <property type="match status" value="1"/>
</dbReference>
<name>A0A915KZA8_ROMCU</name>
<keyword evidence="7" id="KW-1185">Reference proteome</keyword>
<dbReference type="Pfam" id="PF01900">
    <property type="entry name" value="RNase_P_Rpp14"/>
    <property type="match status" value="1"/>
</dbReference>
<evidence type="ECO:0000256" key="3">
    <source>
        <dbReference type="ARBA" id="ARBA00022694"/>
    </source>
</evidence>
<evidence type="ECO:0000313" key="7">
    <source>
        <dbReference type="Proteomes" id="UP000887565"/>
    </source>
</evidence>
<dbReference type="GO" id="GO:0001682">
    <property type="term" value="P:tRNA 5'-leader removal"/>
    <property type="evidence" value="ECO:0007669"/>
    <property type="project" value="InterPro"/>
</dbReference>
<dbReference type="Gene3D" id="3.30.70.3250">
    <property type="entry name" value="Ribonuclease P, Pop5 subunit"/>
    <property type="match status" value="1"/>
</dbReference>
<comment type="function">
    <text evidence="6">Component of ribonuclease P, a protein complex that generates mature tRNA molecules by cleaving their 5'-ends.</text>
</comment>
<keyword evidence="4 6" id="KW-0539">Nucleus</keyword>
<reference evidence="8" key="1">
    <citation type="submission" date="2022-11" db="UniProtKB">
        <authorList>
            <consortium name="WormBaseParasite"/>
        </authorList>
    </citation>
    <scope>IDENTIFICATION</scope>
</reference>
<dbReference type="InterPro" id="IPR002759">
    <property type="entry name" value="Pop5/Rpp14/Rnp2-like"/>
</dbReference>
<dbReference type="AlphaFoldDB" id="A0A915KZA8"/>
<evidence type="ECO:0000256" key="6">
    <source>
        <dbReference type="PIRNR" id="PIRNR023803"/>
    </source>
</evidence>
<dbReference type="InterPro" id="IPR038085">
    <property type="entry name" value="Rnp2-like_sf"/>
</dbReference>
<dbReference type="Proteomes" id="UP000887565">
    <property type="component" value="Unplaced"/>
</dbReference>
<proteinExistence type="inferred from homology"/>
<keyword evidence="3 6" id="KW-0819">tRNA processing</keyword>
<dbReference type="InterPro" id="IPR016819">
    <property type="entry name" value="RNase_P/MRP_POP5"/>
</dbReference>
<evidence type="ECO:0000256" key="2">
    <source>
        <dbReference type="ARBA" id="ARBA00022552"/>
    </source>
</evidence>
<comment type="similarity">
    <text evidence="1 6">Belongs to the eukaryotic/archaeal RNase P protein component 2 family.</text>
</comment>
<dbReference type="SUPFAM" id="SSF160350">
    <property type="entry name" value="Rnp2-like"/>
    <property type="match status" value="1"/>
</dbReference>
<dbReference type="PANTHER" id="PTHR48414">
    <property type="entry name" value="POP5 HOMOLOG, RIBONUCLEASE P_MRP SUBUNIT"/>
    <property type="match status" value="1"/>
</dbReference>
<evidence type="ECO:0000313" key="8">
    <source>
        <dbReference type="WBParaSite" id="nRc.2.0.1.t42837-RA"/>
    </source>
</evidence>